<dbReference type="AlphaFoldDB" id="A0A1B1A791"/>
<dbReference type="PANTHER" id="PTHR30222">
    <property type="entry name" value="SPERMIDINE/PUTRESCINE-BINDING PERIPLASMIC PROTEIN"/>
    <property type="match status" value="1"/>
</dbReference>
<dbReference type="CDD" id="cd13589">
    <property type="entry name" value="PBP2_polyamine_RpCGA009"/>
    <property type="match status" value="1"/>
</dbReference>
<dbReference type="Gene3D" id="3.40.190.10">
    <property type="entry name" value="Periplasmic binding protein-like II"/>
    <property type="match status" value="2"/>
</dbReference>
<evidence type="ECO:0000256" key="1">
    <source>
        <dbReference type="ARBA" id="ARBA00022729"/>
    </source>
</evidence>
<name>A0A1B1A791_9RHOB</name>
<dbReference type="PANTHER" id="PTHR30222:SF2">
    <property type="entry name" value="ABC TRANSPORTER SUBSTRATE-BINDING PROTEIN"/>
    <property type="match status" value="1"/>
</dbReference>
<gene>
    <name evidence="3" type="ORF">K529_016665</name>
</gene>
<geneLocation type="plasmid" evidence="3 4">
    <name>unnamed1</name>
</geneLocation>
<keyword evidence="3" id="KW-0614">Plasmid</keyword>
<dbReference type="InterPro" id="IPR006059">
    <property type="entry name" value="SBP"/>
</dbReference>
<evidence type="ECO:0000313" key="3">
    <source>
        <dbReference type="EMBL" id="ANP42410.1"/>
    </source>
</evidence>
<keyword evidence="1 2" id="KW-0732">Signal</keyword>
<reference evidence="3 4" key="1">
    <citation type="journal article" date="2016" name="ISME J.">
        <title>Global occurrence and heterogeneity of the Roseobacter-clade species Ruegeria mobilis.</title>
        <authorList>
            <person name="Sonnenschein E."/>
            <person name="Gram L."/>
        </authorList>
    </citation>
    <scope>NUCLEOTIDE SEQUENCE [LARGE SCALE GENOMIC DNA]</scope>
    <source>
        <strain evidence="3 4">F1926</strain>
        <plasmid evidence="3 4">unnamed1</plasmid>
    </source>
</reference>
<protein>
    <submittedName>
        <fullName evidence="3">Spermidine/putrescine ABC transporter substrate-binding protein</fullName>
    </submittedName>
</protein>
<accession>A0A1B1A791</accession>
<dbReference type="SUPFAM" id="SSF53850">
    <property type="entry name" value="Periplasmic binding protein-like II"/>
    <property type="match status" value="1"/>
</dbReference>
<dbReference type="EMBL" id="CP015231">
    <property type="protein sequence ID" value="ANP42410.1"/>
    <property type="molecule type" value="Genomic_DNA"/>
</dbReference>
<organism evidence="3 4">
    <name type="scientific">Tritonibacter mobilis F1926</name>
    <dbReference type="NCBI Taxonomy" id="1265309"/>
    <lineage>
        <taxon>Bacteria</taxon>
        <taxon>Pseudomonadati</taxon>
        <taxon>Pseudomonadota</taxon>
        <taxon>Alphaproteobacteria</taxon>
        <taxon>Rhodobacterales</taxon>
        <taxon>Paracoccaceae</taxon>
        <taxon>Tritonibacter</taxon>
    </lineage>
</organism>
<sequence>MKSLILTAACAAITAASASAQDLTVTGFGGSLQDAQRAAYFEPFQAATDIKINEDTYGGGISKIKAMVDTGSVVWDVVQMDENEMILACDEGLLETVSAAGLGIDGSLLDQARASDCGVGFFVWSMVLGYDGARQEKAPTSWSDMWDLETWPGGRGLRKQARMTLEIALLADGVAPSALYDVLATPEGADRAFAKLDEIKDSIVWWESGAQAPEWLASGDVVLTAAYNGRIASANEEGRDFGIAWTNQLYAMDFWTVVKGGDLETAKKFIAFAMDAPNQKAFTDQIPYGVTNVEANPLIEPEIAPQLPTNPSNLDGALPLSTAFWVDHEEVLQTRFTQWLAN</sequence>
<dbReference type="GeneID" id="28251500"/>
<dbReference type="RefSeq" id="WP_046002661.1">
    <property type="nucleotide sequence ID" value="NZ_CP015231.1"/>
</dbReference>
<dbReference type="Proteomes" id="UP000013243">
    <property type="component" value="Plasmid unnamed1"/>
</dbReference>
<dbReference type="Pfam" id="PF13416">
    <property type="entry name" value="SBP_bac_8"/>
    <property type="match status" value="1"/>
</dbReference>
<dbReference type="OrthoDB" id="9815444at2"/>
<proteinExistence type="predicted"/>
<evidence type="ECO:0000313" key="4">
    <source>
        <dbReference type="Proteomes" id="UP000013243"/>
    </source>
</evidence>
<dbReference type="KEGG" id="rmb:K529_016665"/>
<feature type="chain" id="PRO_5008518469" evidence="2">
    <location>
        <begin position="21"/>
        <end position="342"/>
    </location>
</feature>
<feature type="signal peptide" evidence="2">
    <location>
        <begin position="1"/>
        <end position="20"/>
    </location>
</feature>
<evidence type="ECO:0000256" key="2">
    <source>
        <dbReference type="SAM" id="SignalP"/>
    </source>
</evidence>